<dbReference type="Pfam" id="PF08281">
    <property type="entry name" value="Sigma70_r4_2"/>
    <property type="match status" value="1"/>
</dbReference>
<accession>A0A934KBV8</accession>
<comment type="caution">
    <text evidence="8">The sequence shown here is derived from an EMBL/GenBank/DDBJ whole genome shotgun (WGS) entry which is preliminary data.</text>
</comment>
<dbReference type="NCBIfam" id="TIGR02937">
    <property type="entry name" value="sigma70-ECF"/>
    <property type="match status" value="1"/>
</dbReference>
<name>A0A934KBV8_9BACT</name>
<dbReference type="Gene3D" id="1.10.1740.10">
    <property type="match status" value="1"/>
</dbReference>
<dbReference type="InterPro" id="IPR007627">
    <property type="entry name" value="RNA_pol_sigma70_r2"/>
</dbReference>
<evidence type="ECO:0000313" key="9">
    <source>
        <dbReference type="Proteomes" id="UP000612893"/>
    </source>
</evidence>
<reference evidence="8" key="1">
    <citation type="submission" date="2020-10" db="EMBL/GenBank/DDBJ databases">
        <title>Ca. Dormibacterota MAGs.</title>
        <authorList>
            <person name="Montgomery K."/>
        </authorList>
    </citation>
    <scope>NUCLEOTIDE SEQUENCE [LARGE SCALE GENOMIC DNA]</scope>
    <source>
        <strain evidence="8">SC8812_S17_10</strain>
    </source>
</reference>
<evidence type="ECO:0000256" key="4">
    <source>
        <dbReference type="ARBA" id="ARBA00023125"/>
    </source>
</evidence>
<organism evidence="8 9">
    <name type="scientific">Candidatus Nephthysia bennettiae</name>
    <dbReference type="NCBI Taxonomy" id="3127016"/>
    <lineage>
        <taxon>Bacteria</taxon>
        <taxon>Bacillati</taxon>
        <taxon>Candidatus Dormiibacterota</taxon>
        <taxon>Candidatus Dormibacteria</taxon>
        <taxon>Candidatus Dormibacterales</taxon>
        <taxon>Candidatus Dormibacteraceae</taxon>
        <taxon>Candidatus Nephthysia</taxon>
    </lineage>
</organism>
<protein>
    <submittedName>
        <fullName evidence="8">RNA polymerase sigma factor</fullName>
    </submittedName>
</protein>
<keyword evidence="3" id="KW-0731">Sigma factor</keyword>
<evidence type="ECO:0000256" key="1">
    <source>
        <dbReference type="ARBA" id="ARBA00010641"/>
    </source>
</evidence>
<dbReference type="EMBL" id="JAEKNR010000201">
    <property type="protein sequence ID" value="MBJ7600391.1"/>
    <property type="molecule type" value="Genomic_DNA"/>
</dbReference>
<dbReference type="InterPro" id="IPR013325">
    <property type="entry name" value="RNA_pol_sigma_r2"/>
</dbReference>
<feature type="domain" description="RNA polymerase sigma factor 70 region 4 type 2" evidence="7">
    <location>
        <begin position="120"/>
        <end position="172"/>
    </location>
</feature>
<dbReference type="GO" id="GO:0003677">
    <property type="term" value="F:DNA binding"/>
    <property type="evidence" value="ECO:0007669"/>
    <property type="project" value="UniProtKB-KW"/>
</dbReference>
<keyword evidence="9" id="KW-1185">Reference proteome</keyword>
<dbReference type="InterPro" id="IPR036388">
    <property type="entry name" value="WH-like_DNA-bd_sf"/>
</dbReference>
<evidence type="ECO:0000256" key="2">
    <source>
        <dbReference type="ARBA" id="ARBA00023015"/>
    </source>
</evidence>
<evidence type="ECO:0000259" key="7">
    <source>
        <dbReference type="Pfam" id="PF08281"/>
    </source>
</evidence>
<dbReference type="Gene3D" id="1.10.10.10">
    <property type="entry name" value="Winged helix-like DNA-binding domain superfamily/Winged helix DNA-binding domain"/>
    <property type="match status" value="1"/>
</dbReference>
<evidence type="ECO:0000313" key="8">
    <source>
        <dbReference type="EMBL" id="MBJ7600391.1"/>
    </source>
</evidence>
<keyword evidence="2" id="KW-0805">Transcription regulation</keyword>
<dbReference type="SUPFAM" id="SSF88946">
    <property type="entry name" value="Sigma2 domain of RNA polymerase sigma factors"/>
    <property type="match status" value="1"/>
</dbReference>
<proteinExistence type="inferred from homology"/>
<dbReference type="PANTHER" id="PTHR43133:SF8">
    <property type="entry name" value="RNA POLYMERASE SIGMA FACTOR HI_1459-RELATED"/>
    <property type="match status" value="1"/>
</dbReference>
<keyword evidence="5" id="KW-0804">Transcription</keyword>
<feature type="domain" description="RNA polymerase sigma-70 region 2" evidence="6">
    <location>
        <begin position="20"/>
        <end position="90"/>
    </location>
</feature>
<sequence length="182" mass="20315">MEADLNELLASDLEAGFEPLVRAYGQRLFAFAYAMSGNAADAEEVAQDAFVRAHRALRRYEPERVRQLSLSAWLHRIALNVLRNRLRGRRLRVVPLDGELVVSDSTPGPERQALGRAELRELARQVSRLPEPHRAAVVLRCVQGLSYAEAASLLNQPEGTVKSSVHRGLATLRRRLDLSEVS</sequence>
<evidence type="ECO:0000256" key="3">
    <source>
        <dbReference type="ARBA" id="ARBA00023082"/>
    </source>
</evidence>
<dbReference type="GO" id="GO:0016987">
    <property type="term" value="F:sigma factor activity"/>
    <property type="evidence" value="ECO:0007669"/>
    <property type="project" value="UniProtKB-KW"/>
</dbReference>
<dbReference type="InterPro" id="IPR013249">
    <property type="entry name" value="RNA_pol_sigma70_r4_t2"/>
</dbReference>
<keyword evidence="4" id="KW-0238">DNA-binding</keyword>
<dbReference type="AlphaFoldDB" id="A0A934KBV8"/>
<evidence type="ECO:0000259" key="6">
    <source>
        <dbReference type="Pfam" id="PF04542"/>
    </source>
</evidence>
<dbReference type="CDD" id="cd06171">
    <property type="entry name" value="Sigma70_r4"/>
    <property type="match status" value="1"/>
</dbReference>
<evidence type="ECO:0000256" key="5">
    <source>
        <dbReference type="ARBA" id="ARBA00023163"/>
    </source>
</evidence>
<dbReference type="InterPro" id="IPR013324">
    <property type="entry name" value="RNA_pol_sigma_r3/r4-like"/>
</dbReference>
<dbReference type="RefSeq" id="WP_338204198.1">
    <property type="nucleotide sequence ID" value="NZ_JAEKNR010000201.1"/>
</dbReference>
<dbReference type="PANTHER" id="PTHR43133">
    <property type="entry name" value="RNA POLYMERASE ECF-TYPE SIGMA FACTO"/>
    <property type="match status" value="1"/>
</dbReference>
<dbReference type="InterPro" id="IPR014284">
    <property type="entry name" value="RNA_pol_sigma-70_dom"/>
</dbReference>
<dbReference type="Pfam" id="PF04542">
    <property type="entry name" value="Sigma70_r2"/>
    <property type="match status" value="1"/>
</dbReference>
<dbReference type="SUPFAM" id="SSF88659">
    <property type="entry name" value="Sigma3 and sigma4 domains of RNA polymerase sigma factors"/>
    <property type="match status" value="1"/>
</dbReference>
<dbReference type="InterPro" id="IPR039425">
    <property type="entry name" value="RNA_pol_sigma-70-like"/>
</dbReference>
<dbReference type="Proteomes" id="UP000612893">
    <property type="component" value="Unassembled WGS sequence"/>
</dbReference>
<gene>
    <name evidence="8" type="ORF">JF922_20250</name>
</gene>
<comment type="similarity">
    <text evidence="1">Belongs to the sigma-70 factor family. ECF subfamily.</text>
</comment>